<evidence type="ECO:0000313" key="3">
    <source>
        <dbReference type="Proteomes" id="UP000268857"/>
    </source>
</evidence>
<dbReference type="InterPro" id="IPR009057">
    <property type="entry name" value="Homeodomain-like_sf"/>
</dbReference>
<dbReference type="SUPFAM" id="SSF46689">
    <property type="entry name" value="Homeodomain-like"/>
    <property type="match status" value="1"/>
</dbReference>
<sequence length="150" mass="17080">MKAYSLDLRQKIIDTYFEGGISQRQLAKRFRVALSFVEKLLKQYRETGSIAPLVRTQQTPTKLKEEQLSVLAAIVEANNDATLEELRTLLHRQTGVLIGRSTVDRMLQKLNLTVKKNTTRHRKTERTSAKTTGRVLAAGSRYLGKRSDLH</sequence>
<dbReference type="Gene3D" id="1.10.10.10">
    <property type="entry name" value="Winged helix-like DNA-binding domain superfamily/Winged helix DNA-binding domain"/>
    <property type="match status" value="1"/>
</dbReference>
<feature type="domain" description="Transposase Synechocystis PCC 6803" evidence="1">
    <location>
        <begin position="3"/>
        <end position="85"/>
    </location>
</feature>
<proteinExistence type="predicted"/>
<reference evidence="2 3" key="1">
    <citation type="journal article" date="2019" name="Genome Biol. Evol.">
        <title>Day and night: Metabolic profiles and evolutionary relationships of six axenic non-marine cyanobacteria.</title>
        <authorList>
            <person name="Will S.E."/>
            <person name="Henke P."/>
            <person name="Boedeker C."/>
            <person name="Huang S."/>
            <person name="Brinkmann H."/>
            <person name="Rohde M."/>
            <person name="Jarek M."/>
            <person name="Friedl T."/>
            <person name="Seufert S."/>
            <person name="Schumacher M."/>
            <person name="Overmann J."/>
            <person name="Neumann-Schaal M."/>
            <person name="Petersen J."/>
        </authorList>
    </citation>
    <scope>NUCLEOTIDE SEQUENCE [LARGE SCALE GENOMIC DNA]</scope>
    <source>
        <strain evidence="2 3">PCC 6912</strain>
    </source>
</reference>
<comment type="caution">
    <text evidence="2">The sequence shown here is derived from an EMBL/GenBank/DDBJ whole genome shotgun (WGS) entry which is preliminary data.</text>
</comment>
<dbReference type="EMBL" id="RSCJ01000079">
    <property type="protein sequence ID" value="RUR71983.1"/>
    <property type="molecule type" value="Genomic_DNA"/>
</dbReference>
<name>A0A433MVN5_CHLFR</name>
<evidence type="ECO:0000313" key="2">
    <source>
        <dbReference type="EMBL" id="RUR71983.1"/>
    </source>
</evidence>
<evidence type="ECO:0000259" key="1">
    <source>
        <dbReference type="Pfam" id="PF01710"/>
    </source>
</evidence>
<dbReference type="InterPro" id="IPR002622">
    <property type="entry name" value="Transposase_14"/>
</dbReference>
<keyword evidence="3" id="KW-1185">Reference proteome</keyword>
<dbReference type="Pfam" id="PF01710">
    <property type="entry name" value="HTH_Tnp_IS630"/>
    <property type="match status" value="1"/>
</dbReference>
<dbReference type="Proteomes" id="UP000268857">
    <property type="component" value="Unassembled WGS sequence"/>
</dbReference>
<dbReference type="InterPro" id="IPR036388">
    <property type="entry name" value="WH-like_DNA-bd_sf"/>
</dbReference>
<organism evidence="2 3">
    <name type="scientific">Chlorogloeopsis fritschii PCC 6912</name>
    <dbReference type="NCBI Taxonomy" id="211165"/>
    <lineage>
        <taxon>Bacteria</taxon>
        <taxon>Bacillati</taxon>
        <taxon>Cyanobacteriota</taxon>
        <taxon>Cyanophyceae</taxon>
        <taxon>Nostocales</taxon>
        <taxon>Chlorogloeopsidaceae</taxon>
        <taxon>Chlorogloeopsis</taxon>
    </lineage>
</organism>
<dbReference type="AlphaFoldDB" id="A0A433MVN5"/>
<accession>A0A433MVN5</accession>
<gene>
    <name evidence="2" type="ORF">PCC6912_65940</name>
</gene>
<protein>
    <recommendedName>
        <fullName evidence="1">Transposase Synechocystis PCC 6803 domain-containing protein</fullName>
    </recommendedName>
</protein>